<protein>
    <submittedName>
        <fullName evidence="2">Anti-sigma factor</fullName>
    </submittedName>
</protein>
<keyword evidence="3" id="KW-1185">Reference proteome</keyword>
<dbReference type="Gene3D" id="2.60.120.10">
    <property type="entry name" value="Jelly Rolls"/>
    <property type="match status" value="1"/>
</dbReference>
<dbReference type="RefSeq" id="WP_153663149.1">
    <property type="nucleotide sequence ID" value="NZ_JAAIKR010000002.1"/>
</dbReference>
<dbReference type="Pfam" id="PF12973">
    <property type="entry name" value="Cupin_7"/>
    <property type="match status" value="1"/>
</dbReference>
<evidence type="ECO:0000313" key="3">
    <source>
        <dbReference type="Proteomes" id="UP000811844"/>
    </source>
</evidence>
<dbReference type="EMBL" id="JAAIKR010000002">
    <property type="protein sequence ID" value="MBR9727057.1"/>
    <property type="molecule type" value="Genomic_DNA"/>
</dbReference>
<reference evidence="2 3" key="1">
    <citation type="submission" date="2020-02" db="EMBL/GenBank/DDBJ databases">
        <title>Shewanella WXL01 sp. nov., a marine bacterium isolated from green algae in Luhuitou Fringing Reef (Northern South China Sea).</title>
        <authorList>
            <person name="Wang X."/>
        </authorList>
    </citation>
    <scope>NUCLEOTIDE SEQUENCE [LARGE SCALE GENOMIC DNA]</scope>
    <source>
        <strain evidence="2 3">MCCC 1A01895</strain>
    </source>
</reference>
<gene>
    <name evidence="2" type="ORF">G3R48_03485</name>
</gene>
<name>A0ABS5HZ36_9GAMM</name>
<dbReference type="Proteomes" id="UP000811844">
    <property type="component" value="Unassembled WGS sequence"/>
</dbReference>
<dbReference type="InterPro" id="IPR014710">
    <property type="entry name" value="RmlC-like_jellyroll"/>
</dbReference>
<dbReference type="InterPro" id="IPR025979">
    <property type="entry name" value="ChrR-like_cupin_dom"/>
</dbReference>
<evidence type="ECO:0000313" key="2">
    <source>
        <dbReference type="EMBL" id="MBR9727057.1"/>
    </source>
</evidence>
<organism evidence="2 3">
    <name type="scientific">Shewanella intestini</name>
    <dbReference type="NCBI Taxonomy" id="2017544"/>
    <lineage>
        <taxon>Bacteria</taxon>
        <taxon>Pseudomonadati</taxon>
        <taxon>Pseudomonadota</taxon>
        <taxon>Gammaproteobacteria</taxon>
        <taxon>Alteromonadales</taxon>
        <taxon>Shewanellaceae</taxon>
        <taxon>Shewanella</taxon>
    </lineage>
</organism>
<sequence>MINFHPDKQMLELHAQGQLPLSLSIALSAHIEYCGQCQQQCQQLTKALSVEAFSDNSAPAQQEQALLDDLLSNMLSDIDDLPLDTGINLPSSVTVTVKEKQYALPQVFRQQMLSEWQGIGKVSRARLDTGEGKARASLLYIDADGEIPQHTHKGTELTLLLAGEFSDEFSDYKPGDLMVMTAEDKHSPKTKQGCLCYTVVDAPLYFTKGLSKILNPIGELIY</sequence>
<feature type="domain" description="ChrR-like cupin" evidence="1">
    <location>
        <begin position="122"/>
        <end position="198"/>
    </location>
</feature>
<proteinExistence type="predicted"/>
<dbReference type="InterPro" id="IPR041916">
    <property type="entry name" value="Anti_sigma_zinc_sf"/>
</dbReference>
<accession>A0ABS5HZ36</accession>
<dbReference type="NCBIfam" id="TIGR02451">
    <property type="entry name" value="anti_sig_ChrR"/>
    <property type="match status" value="1"/>
</dbReference>
<dbReference type="InterPro" id="IPR012807">
    <property type="entry name" value="Anti-sigma_ChrR"/>
</dbReference>
<comment type="caution">
    <text evidence="2">The sequence shown here is derived from an EMBL/GenBank/DDBJ whole genome shotgun (WGS) entry which is preliminary data.</text>
</comment>
<dbReference type="SUPFAM" id="SSF51182">
    <property type="entry name" value="RmlC-like cupins"/>
    <property type="match status" value="1"/>
</dbReference>
<dbReference type="InterPro" id="IPR011051">
    <property type="entry name" value="RmlC_Cupin_sf"/>
</dbReference>
<evidence type="ECO:0000259" key="1">
    <source>
        <dbReference type="Pfam" id="PF12973"/>
    </source>
</evidence>
<dbReference type="Gene3D" id="1.10.10.1320">
    <property type="entry name" value="Anti-sigma factor, zinc-finger domain"/>
    <property type="match status" value="1"/>
</dbReference>